<dbReference type="EMBL" id="BARV01035511">
    <property type="protein sequence ID" value="GAI57571.1"/>
    <property type="molecule type" value="Genomic_DNA"/>
</dbReference>
<accession>X1QRZ2</accession>
<gene>
    <name evidence="1" type="ORF">S06H3_55402</name>
</gene>
<feature type="non-terminal residue" evidence="1">
    <location>
        <position position="69"/>
    </location>
</feature>
<organism evidence="1">
    <name type="scientific">marine sediment metagenome</name>
    <dbReference type="NCBI Taxonomy" id="412755"/>
    <lineage>
        <taxon>unclassified sequences</taxon>
        <taxon>metagenomes</taxon>
        <taxon>ecological metagenomes</taxon>
    </lineage>
</organism>
<reference evidence="1" key="1">
    <citation type="journal article" date="2014" name="Front. Microbiol.">
        <title>High frequency of phylogenetically diverse reductive dehalogenase-homologous genes in deep subseafloor sedimentary metagenomes.</title>
        <authorList>
            <person name="Kawai M."/>
            <person name="Futagami T."/>
            <person name="Toyoda A."/>
            <person name="Takaki Y."/>
            <person name="Nishi S."/>
            <person name="Hori S."/>
            <person name="Arai W."/>
            <person name="Tsubouchi T."/>
            <person name="Morono Y."/>
            <person name="Uchiyama I."/>
            <person name="Ito T."/>
            <person name="Fujiyama A."/>
            <person name="Inagaki F."/>
            <person name="Takami H."/>
        </authorList>
    </citation>
    <scope>NUCLEOTIDE SEQUENCE</scope>
    <source>
        <strain evidence="1">Expedition CK06-06</strain>
    </source>
</reference>
<evidence type="ECO:0000313" key="1">
    <source>
        <dbReference type="EMBL" id="GAI57571.1"/>
    </source>
</evidence>
<dbReference type="AlphaFoldDB" id="X1QRZ2"/>
<name>X1QRZ2_9ZZZZ</name>
<comment type="caution">
    <text evidence="1">The sequence shown here is derived from an EMBL/GenBank/DDBJ whole genome shotgun (WGS) entry which is preliminary data.</text>
</comment>
<protein>
    <submittedName>
        <fullName evidence="1">Uncharacterized protein</fullName>
    </submittedName>
</protein>
<sequence length="69" mass="8301">MSFRERWTKEFTKMLTENERKAFNLWVEFSQGKISESEFQSKMDMKIMPKMLGKMSAARMNALEDEVER</sequence>
<proteinExistence type="predicted"/>